<dbReference type="InterPro" id="IPR035441">
    <property type="entry name" value="TFIIS/LEDGF_dom_sf"/>
</dbReference>
<keyword evidence="7" id="KW-1185">Reference proteome</keyword>
<evidence type="ECO:0000313" key="7">
    <source>
        <dbReference type="Proteomes" id="UP000193648"/>
    </source>
</evidence>
<feature type="compositionally biased region" description="Basic and acidic residues" evidence="4">
    <location>
        <begin position="353"/>
        <end position="363"/>
    </location>
</feature>
<keyword evidence="3" id="KW-0539">Nucleus</keyword>
<dbReference type="GO" id="GO:0005634">
    <property type="term" value="C:nucleus"/>
    <property type="evidence" value="ECO:0007669"/>
    <property type="project" value="UniProtKB-SubCell"/>
</dbReference>
<comment type="function">
    <text evidence="1">Transcription factor involved in RNA polymerase II transcription regulation. May function in both SPT15/TBP post-recruitment and recruitment steps of transcription.</text>
</comment>
<dbReference type="STRING" id="64571.A0A1Y2H0N7"/>
<dbReference type="RefSeq" id="XP_021885802.1">
    <property type="nucleotide sequence ID" value="XM_022022565.1"/>
</dbReference>
<dbReference type="Gene3D" id="1.20.930.10">
    <property type="entry name" value="Conserved domain common to transcription factors TFIIS, elongin A, CRSP70"/>
    <property type="match status" value="1"/>
</dbReference>
<proteinExistence type="inferred from homology"/>
<dbReference type="EMBL" id="MCFF01000002">
    <property type="protein sequence ID" value="ORZ28117.1"/>
    <property type="molecule type" value="Genomic_DNA"/>
</dbReference>
<feature type="region of interest" description="Disordered" evidence="4">
    <location>
        <begin position="351"/>
        <end position="379"/>
    </location>
</feature>
<dbReference type="InterPro" id="IPR051037">
    <property type="entry name" value="RNAPII_TF_IWS1"/>
</dbReference>
<dbReference type="FunCoup" id="A0A1Y2H0N7">
    <property type="interactions" value="328"/>
</dbReference>
<sequence length="379" mass="42814">MSSDKKRILRDTFGDDDYDEDDDHSLNGDRNHQDHTEDNQGEKQNDATNSTQEEPLIEEEPEEEGTPLPSFKKRNADGNGSPAPEAKKKKIAKKPKPSENKDLPEDGADLPLDPRQQALMKLEKDFDLAMKSGKTSSRRRAKDDEELDKDLDESASRFVAKMREAAFSDIDSKLKHQSALAKVRMLPTVKKQLNKSHMHNIFLENGILEAMKLWLEPLQDASLPSLDIIQDFLDLLEILPIQTDHLVSSSVGRVVYFYTKVDDSRVTPAIKRKAHALVDKWSRPIIKLSQDYRDKKISYAVDDAGSSSQRRRPAAYSNPTSEAPGPSRSLAVRVPQVDRGSYAVMPESTVTFDKSRGGKNDKYKKLKSHMAKMKQIKRS</sequence>
<reference evidence="6 7" key="1">
    <citation type="submission" date="2016-07" db="EMBL/GenBank/DDBJ databases">
        <title>Pervasive Adenine N6-methylation of Active Genes in Fungi.</title>
        <authorList>
            <consortium name="DOE Joint Genome Institute"/>
            <person name="Mondo S.J."/>
            <person name="Dannebaum R.O."/>
            <person name="Kuo R.C."/>
            <person name="Labutti K."/>
            <person name="Haridas S."/>
            <person name="Kuo A."/>
            <person name="Salamov A."/>
            <person name="Ahrendt S.R."/>
            <person name="Lipzen A."/>
            <person name="Sullivan W."/>
            <person name="Andreopoulos W.B."/>
            <person name="Clum A."/>
            <person name="Lindquist E."/>
            <person name="Daum C."/>
            <person name="Ramamoorthy G.K."/>
            <person name="Gryganskyi A."/>
            <person name="Culley D."/>
            <person name="Magnuson J.K."/>
            <person name="James T.Y."/>
            <person name="O'Malley M.A."/>
            <person name="Stajich J.E."/>
            <person name="Spatafora J.W."/>
            <person name="Visel A."/>
            <person name="Grigoriev I.V."/>
        </authorList>
    </citation>
    <scope>NUCLEOTIDE SEQUENCE [LARGE SCALE GENOMIC DNA]</scope>
    <source>
        <strain evidence="6 7">NRRL 3116</strain>
    </source>
</reference>
<evidence type="ECO:0000256" key="3">
    <source>
        <dbReference type="PROSITE-ProRule" id="PRU00649"/>
    </source>
</evidence>
<evidence type="ECO:0000313" key="6">
    <source>
        <dbReference type="EMBL" id="ORZ28117.1"/>
    </source>
</evidence>
<feature type="region of interest" description="Disordered" evidence="4">
    <location>
        <begin position="1"/>
        <end position="112"/>
    </location>
</feature>
<dbReference type="OrthoDB" id="21124at2759"/>
<feature type="compositionally biased region" description="Basic and acidic residues" evidence="4">
    <location>
        <begin position="24"/>
        <end position="45"/>
    </location>
</feature>
<evidence type="ECO:0000256" key="2">
    <source>
        <dbReference type="ARBA" id="ARBA00037992"/>
    </source>
</evidence>
<protein>
    <recommendedName>
        <fullName evidence="5">TFIIS N-terminal domain-containing protein</fullName>
    </recommendedName>
</protein>
<dbReference type="Pfam" id="PF08711">
    <property type="entry name" value="Med26"/>
    <property type="match status" value="1"/>
</dbReference>
<dbReference type="GO" id="GO:0016973">
    <property type="term" value="P:poly(A)+ mRNA export from nucleus"/>
    <property type="evidence" value="ECO:0007669"/>
    <property type="project" value="TreeGrafter"/>
</dbReference>
<dbReference type="Proteomes" id="UP000193648">
    <property type="component" value="Unassembled WGS sequence"/>
</dbReference>
<dbReference type="InParanoid" id="A0A1Y2H0N7"/>
<feature type="compositionally biased region" description="Basic and acidic residues" evidence="4">
    <location>
        <begin position="1"/>
        <end position="13"/>
    </location>
</feature>
<dbReference type="GeneID" id="33564409"/>
<dbReference type="InterPro" id="IPR017923">
    <property type="entry name" value="TFIIS_N"/>
</dbReference>
<comment type="similarity">
    <text evidence="2">Belongs to the IWS1 family.</text>
</comment>
<feature type="compositionally biased region" description="Acidic residues" evidence="4">
    <location>
        <begin position="14"/>
        <end position="23"/>
    </location>
</feature>
<feature type="region of interest" description="Disordered" evidence="4">
    <location>
        <begin position="125"/>
        <end position="151"/>
    </location>
</feature>
<gene>
    <name evidence="6" type="ORF">BCR41DRAFT_344669</name>
</gene>
<evidence type="ECO:0000259" key="5">
    <source>
        <dbReference type="PROSITE" id="PS51319"/>
    </source>
</evidence>
<evidence type="ECO:0000256" key="4">
    <source>
        <dbReference type="SAM" id="MobiDB-lite"/>
    </source>
</evidence>
<feature type="region of interest" description="Disordered" evidence="4">
    <location>
        <begin position="302"/>
        <end position="330"/>
    </location>
</feature>
<feature type="domain" description="TFIIS N-terminal" evidence="5">
    <location>
        <begin position="209"/>
        <end position="288"/>
    </location>
</feature>
<dbReference type="PANTHER" id="PTHR46010:SF1">
    <property type="entry name" value="PROTEIN IWS1 HOMOLOG"/>
    <property type="match status" value="1"/>
</dbReference>
<comment type="subcellular location">
    <subcellularLocation>
        <location evidence="3">Nucleus</location>
    </subcellularLocation>
</comment>
<organism evidence="6 7">
    <name type="scientific">Lobosporangium transversale</name>
    <dbReference type="NCBI Taxonomy" id="64571"/>
    <lineage>
        <taxon>Eukaryota</taxon>
        <taxon>Fungi</taxon>
        <taxon>Fungi incertae sedis</taxon>
        <taxon>Mucoromycota</taxon>
        <taxon>Mortierellomycotina</taxon>
        <taxon>Mortierellomycetes</taxon>
        <taxon>Mortierellales</taxon>
        <taxon>Mortierellaceae</taxon>
        <taxon>Lobosporangium</taxon>
    </lineage>
</organism>
<dbReference type="SUPFAM" id="SSF47676">
    <property type="entry name" value="Conserved domain common to transcription factors TFIIS, elongin A, CRSP70"/>
    <property type="match status" value="1"/>
</dbReference>
<accession>A0A1Y2H0N7</accession>
<evidence type="ECO:0000256" key="1">
    <source>
        <dbReference type="ARBA" id="ARBA00037349"/>
    </source>
</evidence>
<dbReference type="PROSITE" id="PS51319">
    <property type="entry name" value="TFIIS_N"/>
    <property type="match status" value="1"/>
</dbReference>
<feature type="compositionally biased region" description="Acidic residues" evidence="4">
    <location>
        <begin position="55"/>
        <end position="65"/>
    </location>
</feature>
<dbReference type="AlphaFoldDB" id="A0A1Y2H0N7"/>
<dbReference type="PANTHER" id="PTHR46010">
    <property type="entry name" value="PROTEIN IWS1 HOMOLOG"/>
    <property type="match status" value="1"/>
</dbReference>
<comment type="caution">
    <text evidence="6">The sequence shown here is derived from an EMBL/GenBank/DDBJ whole genome shotgun (WGS) entry which is preliminary data.</text>
</comment>
<feature type="compositionally biased region" description="Basic residues" evidence="4">
    <location>
        <begin position="364"/>
        <end position="379"/>
    </location>
</feature>
<name>A0A1Y2H0N7_9FUNG</name>